<evidence type="ECO:0000313" key="7">
    <source>
        <dbReference type="Proteomes" id="UP000186940"/>
    </source>
</evidence>
<organism evidence="6 7">
    <name type="scientific">Candidatus Syntropharchaeum caldarium</name>
    <dbReference type="NCBI Taxonomy" id="1838285"/>
    <lineage>
        <taxon>Archaea</taxon>
        <taxon>Methanobacteriati</taxon>
        <taxon>Methanobacteriota</taxon>
        <taxon>Stenosarchaea group</taxon>
        <taxon>Methanomicrobia</taxon>
        <taxon>Methanosarcinales</taxon>
        <taxon>ANME-2 cluster</taxon>
        <taxon>Candidatus Syntropharchaeum</taxon>
    </lineage>
</organism>
<dbReference type="AlphaFoldDB" id="A0A1F2P9A7"/>
<dbReference type="InterPro" id="IPR036948">
    <property type="entry name" value="Ribosomal_eL21_sf"/>
</dbReference>
<keyword evidence="7" id="KW-1185">Reference proteome</keyword>
<reference evidence="6" key="1">
    <citation type="submission" date="2016-05" db="EMBL/GenBank/DDBJ databases">
        <title>Microbial consortia oxidize butane by reversing methanogenesis.</title>
        <authorList>
            <person name="Laso-Perez R."/>
            <person name="Richter M."/>
            <person name="Wegener G."/>
            <person name="Musat F."/>
        </authorList>
    </citation>
    <scope>NUCLEOTIDE SEQUENCE [LARGE SCALE GENOMIC DNA]</scope>
    <source>
        <strain evidence="6">BOX2</strain>
    </source>
</reference>
<dbReference type="InterPro" id="IPR008991">
    <property type="entry name" value="Translation_prot_SH3-like_sf"/>
</dbReference>
<dbReference type="PANTHER" id="PTHR20981">
    <property type="entry name" value="60S RIBOSOMAL PROTEIN L21"/>
    <property type="match status" value="1"/>
</dbReference>
<evidence type="ECO:0000256" key="2">
    <source>
        <dbReference type="ARBA" id="ARBA00022980"/>
    </source>
</evidence>
<dbReference type="STRING" id="1838285.SCAL_001560"/>
<comment type="caution">
    <text evidence="6">The sequence shown here is derived from an EMBL/GenBank/DDBJ whole genome shotgun (WGS) entry which is preliminary data.</text>
</comment>
<proteinExistence type="inferred from homology"/>
<accession>A0A1F2P9A7</accession>
<dbReference type="InterPro" id="IPR022856">
    <property type="entry name" value="Ribosomal_eL21_arc"/>
</dbReference>
<comment type="similarity">
    <text evidence="1 5">Belongs to the eukaryotic ribosomal protein eL21 family.</text>
</comment>
<evidence type="ECO:0000313" key="6">
    <source>
        <dbReference type="EMBL" id="OFV67291.1"/>
    </source>
</evidence>
<evidence type="ECO:0000256" key="1">
    <source>
        <dbReference type="ARBA" id="ARBA00008427"/>
    </source>
</evidence>
<dbReference type="InterPro" id="IPR001147">
    <property type="entry name" value="Ribosomal_eL21"/>
</dbReference>
<protein>
    <recommendedName>
        <fullName evidence="4 5">Large ribosomal subunit protein eL21</fullName>
    </recommendedName>
</protein>
<dbReference type="GO" id="GO:0006412">
    <property type="term" value="P:translation"/>
    <property type="evidence" value="ECO:0007669"/>
    <property type="project" value="UniProtKB-UniRule"/>
</dbReference>
<dbReference type="EMBL" id="LYOS01000005">
    <property type="protein sequence ID" value="OFV67291.1"/>
    <property type="molecule type" value="Genomic_DNA"/>
</dbReference>
<name>A0A1F2P9A7_9EURY</name>
<dbReference type="Gene3D" id="2.30.30.70">
    <property type="entry name" value="Ribosomal protein L21"/>
    <property type="match status" value="1"/>
</dbReference>
<keyword evidence="2 5" id="KW-0689">Ribosomal protein</keyword>
<dbReference type="FunFam" id="2.30.30.70:FF:000001">
    <property type="entry name" value="60S ribosomal protein L21"/>
    <property type="match status" value="1"/>
</dbReference>
<dbReference type="HAMAP" id="MF_00369">
    <property type="entry name" value="Ribosomal_eL21"/>
    <property type="match status" value="1"/>
</dbReference>
<sequence length="96" mass="11082">MPVSHGVKHKTRYKLRKKVRERGISPVTRAVQEFKPGERVHIKIDPSVHRGMPNPKFHGKTAKVVNMRGRAFGLEVRDGNKLKTIFVRPEHLLLQK</sequence>
<gene>
    <name evidence="5" type="primary">rpl21e</name>
    <name evidence="6" type="ORF">SCAL_001560</name>
</gene>
<dbReference type="SUPFAM" id="SSF50104">
    <property type="entry name" value="Translation proteins SH3-like domain"/>
    <property type="match status" value="1"/>
</dbReference>
<evidence type="ECO:0000256" key="5">
    <source>
        <dbReference type="HAMAP-Rule" id="MF_00369"/>
    </source>
</evidence>
<dbReference type="NCBIfam" id="NF003303">
    <property type="entry name" value="PRK04306.1"/>
    <property type="match status" value="1"/>
</dbReference>
<evidence type="ECO:0000256" key="4">
    <source>
        <dbReference type="ARBA" id="ARBA00035219"/>
    </source>
</evidence>
<dbReference type="GO" id="GO:0005840">
    <property type="term" value="C:ribosome"/>
    <property type="evidence" value="ECO:0007669"/>
    <property type="project" value="UniProtKB-KW"/>
</dbReference>
<keyword evidence="3 5" id="KW-0687">Ribonucleoprotein</keyword>
<dbReference type="Pfam" id="PF01157">
    <property type="entry name" value="Ribosomal_L21e"/>
    <property type="match status" value="1"/>
</dbReference>
<dbReference type="Proteomes" id="UP000186940">
    <property type="component" value="Unassembled WGS sequence"/>
</dbReference>
<dbReference type="GO" id="GO:1990904">
    <property type="term" value="C:ribonucleoprotein complex"/>
    <property type="evidence" value="ECO:0007669"/>
    <property type="project" value="UniProtKB-KW"/>
</dbReference>
<evidence type="ECO:0000256" key="3">
    <source>
        <dbReference type="ARBA" id="ARBA00023274"/>
    </source>
</evidence>
<dbReference type="GO" id="GO:0003735">
    <property type="term" value="F:structural constituent of ribosome"/>
    <property type="evidence" value="ECO:0007669"/>
    <property type="project" value="InterPro"/>
</dbReference>